<proteinExistence type="predicted"/>
<keyword evidence="2" id="KW-1133">Transmembrane helix</keyword>
<organism evidence="3 4">
    <name type="scientific">Fusobacterium varium ATCC 27725</name>
    <dbReference type="NCBI Taxonomy" id="469618"/>
    <lineage>
        <taxon>Bacteria</taxon>
        <taxon>Fusobacteriati</taxon>
        <taxon>Fusobacteriota</taxon>
        <taxon>Fusobacteriia</taxon>
        <taxon>Fusobacteriales</taxon>
        <taxon>Fusobacteriaceae</taxon>
        <taxon>Fusobacterium</taxon>
    </lineage>
</organism>
<evidence type="ECO:0000256" key="2">
    <source>
        <dbReference type="SAM" id="Phobius"/>
    </source>
</evidence>
<evidence type="ECO:0000256" key="1">
    <source>
        <dbReference type="SAM" id="Coils"/>
    </source>
</evidence>
<feature type="transmembrane region" description="Helical" evidence="2">
    <location>
        <begin position="9"/>
        <end position="27"/>
    </location>
</feature>
<accession>A0ABM6U5T7</accession>
<sequence>MLEFWIKQIIMVTVYIGTLMFSILNFSTETSRVLAPILTTVFVWVMNNTFSKDYQTKNEKELKDYQGKIDKEMEDYKNEWNQKLEDYKNKLDAELETHKAKLSKYTLVTKLQYELEFKIYTEIYELIQLNFQTVAGMVNDIKSNRKRDNHLEIIKKYNETGASVLSNTLKNRPFYQEEIFNSILKIDGINKKVCDIYVNFIKNSIITEDAEKLATDVGKRLINLSILIRKRIENMKIIEG</sequence>
<evidence type="ECO:0000313" key="4">
    <source>
        <dbReference type="Proteomes" id="UP000241238"/>
    </source>
</evidence>
<dbReference type="EMBL" id="CP028103">
    <property type="protein sequence ID" value="AVQ31758.1"/>
    <property type="molecule type" value="Genomic_DNA"/>
</dbReference>
<keyword evidence="2" id="KW-0812">Transmembrane</keyword>
<keyword evidence="4" id="KW-1185">Reference proteome</keyword>
<dbReference type="SUPFAM" id="SSF58113">
    <property type="entry name" value="Apolipoprotein A-I"/>
    <property type="match status" value="1"/>
</dbReference>
<evidence type="ECO:0000313" key="3">
    <source>
        <dbReference type="EMBL" id="AVQ31758.1"/>
    </source>
</evidence>
<keyword evidence="2" id="KW-0472">Membrane</keyword>
<keyword evidence="1" id="KW-0175">Coiled coil</keyword>
<dbReference type="GeneID" id="77468566"/>
<gene>
    <name evidence="3" type="ORF">C4N18_11235</name>
</gene>
<protein>
    <submittedName>
        <fullName evidence="3">Uncharacterized protein</fullName>
    </submittedName>
</protein>
<dbReference type="Proteomes" id="UP000241238">
    <property type="component" value="Chromosome"/>
</dbReference>
<feature type="transmembrane region" description="Helical" evidence="2">
    <location>
        <begin position="33"/>
        <end position="50"/>
    </location>
</feature>
<reference evidence="4" key="1">
    <citation type="journal article" date="2018" name="MSphere">
        <title>Fusobacterium Genomics Using MinION and Illumina Sequencing Enables Genome Completion and Correction.</title>
        <authorList>
            <person name="Todd S.M."/>
            <person name="Settlage R.E."/>
            <person name="Lahmers K.K."/>
            <person name="Slade D.J."/>
        </authorList>
    </citation>
    <scope>NUCLEOTIDE SEQUENCE [LARGE SCALE GENOMIC DNA]</scope>
    <source>
        <strain evidence="4">ATCC 27725</strain>
    </source>
</reference>
<feature type="coiled-coil region" evidence="1">
    <location>
        <begin position="70"/>
        <end position="101"/>
    </location>
</feature>
<dbReference type="RefSeq" id="WP_005948105.1">
    <property type="nucleotide sequence ID" value="NZ_CP028103.1"/>
</dbReference>
<name>A0ABM6U5T7_FUSVA</name>